<evidence type="ECO:0000313" key="3">
    <source>
        <dbReference type="Proteomes" id="UP000195105"/>
    </source>
</evidence>
<feature type="region of interest" description="Disordered" evidence="1">
    <location>
        <begin position="1"/>
        <end position="64"/>
    </location>
</feature>
<evidence type="ECO:0008006" key="4">
    <source>
        <dbReference type="Google" id="ProtNLM"/>
    </source>
</evidence>
<organism evidence="2 3">
    <name type="scientific">Streptomyces swartbergensis</name>
    <dbReference type="NCBI Taxonomy" id="487165"/>
    <lineage>
        <taxon>Bacteria</taxon>
        <taxon>Bacillati</taxon>
        <taxon>Actinomycetota</taxon>
        <taxon>Actinomycetes</taxon>
        <taxon>Kitasatosporales</taxon>
        <taxon>Streptomycetaceae</taxon>
        <taxon>Streptomyces</taxon>
    </lineage>
</organism>
<accession>A0A243S2X1</accession>
<dbReference type="Proteomes" id="UP000195105">
    <property type="component" value="Unassembled WGS sequence"/>
</dbReference>
<dbReference type="NCBIfam" id="TIGR03769">
    <property type="entry name" value="P_ac_wall_RPT"/>
    <property type="match status" value="1"/>
</dbReference>
<name>A0A243S2X1_9ACTN</name>
<keyword evidence="3" id="KW-1185">Reference proteome</keyword>
<dbReference type="AlphaFoldDB" id="A0A243S2X1"/>
<sequence>MGFHAQVASADPAPPQRGGGPRPCGRRQRTRCSSSGAARSLIAGVAPGSGGGAPDEPCPSPAEPPRAHVIPSVTTIPLPTLHENDYRRDSCPRGHEHDPWGFLLRTHRRLLTVTGIAAAALATAGLNTSAFAATTLSGGHVDVLDAEWDGADLHLHVHDEETETEYEPADVTLSVPAAAKVANPGLGFLGSGSQIWLLPDTEAEADAAGVLFPGISTEHLTTGVFANNTVTYRLTSATRNGAATDDFSVYDSSGTRWYDSNPNTTNFKSRPFGVGTHNHANWAFEEPGTYRLTFRVQGTVGGVTESATETYTVVVSS</sequence>
<evidence type="ECO:0000313" key="2">
    <source>
        <dbReference type="EMBL" id="OUD01247.1"/>
    </source>
</evidence>
<protein>
    <recommendedName>
        <fullName evidence="4">Surface-anchored protein</fullName>
    </recommendedName>
</protein>
<gene>
    <name evidence="2" type="ORF">CA983_21210</name>
</gene>
<dbReference type="EMBL" id="NGFN01000130">
    <property type="protein sequence ID" value="OUD01247.1"/>
    <property type="molecule type" value="Genomic_DNA"/>
</dbReference>
<dbReference type="InterPro" id="IPR022435">
    <property type="entry name" value="Surface-anchored_actinobac"/>
</dbReference>
<dbReference type="NCBIfam" id="NF038134">
    <property type="entry name" value="choice_anch_M"/>
    <property type="match status" value="1"/>
</dbReference>
<reference evidence="2 3" key="1">
    <citation type="submission" date="2017-05" db="EMBL/GenBank/DDBJ databases">
        <title>Biotechnological potential of actinobacteria isolated from South African environments.</title>
        <authorList>
            <person name="Le Roes-Hill M."/>
            <person name="Prins A."/>
            <person name="Durrell K.A."/>
        </authorList>
    </citation>
    <scope>NUCLEOTIDE SEQUENCE [LARGE SCALE GENOMIC DNA]</scope>
    <source>
        <strain evidence="2 3">HMC13</strain>
    </source>
</reference>
<evidence type="ECO:0000256" key="1">
    <source>
        <dbReference type="SAM" id="MobiDB-lite"/>
    </source>
</evidence>
<proteinExistence type="predicted"/>
<comment type="caution">
    <text evidence="2">The sequence shown here is derived from an EMBL/GenBank/DDBJ whole genome shotgun (WGS) entry which is preliminary data.</text>
</comment>